<dbReference type="EMBL" id="CAJRST010002002">
    <property type="protein sequence ID" value="CAG5866115.1"/>
    <property type="molecule type" value="Genomic_DNA"/>
</dbReference>
<feature type="region of interest" description="Disordered" evidence="1">
    <location>
        <begin position="1"/>
        <end position="76"/>
    </location>
</feature>
<dbReference type="PANTHER" id="PTHR39158">
    <property type="entry name" value="OS08G0560600 PROTEIN"/>
    <property type="match status" value="1"/>
</dbReference>
<name>A0A8S4AGN3_9TELE</name>
<feature type="region of interest" description="Disordered" evidence="1">
    <location>
        <begin position="204"/>
        <end position="296"/>
    </location>
</feature>
<dbReference type="PANTHER" id="PTHR39158:SF1">
    <property type="entry name" value="DNAJ HOMOLOG SUBFAMILY C MEMBER 28"/>
    <property type="match status" value="1"/>
</dbReference>
<evidence type="ECO:0000313" key="3">
    <source>
        <dbReference type="EMBL" id="CAG5866115.1"/>
    </source>
</evidence>
<sequence>MFSPDAYRAVRAHQNRAGPGLEEDPEGAEPEGAGPEGAGPEGAGPLAPQHRHYLSYEGVGLGTPSQRERQYRQARADRAAERVLEYRQQRAPVGGNGEGEEGAELVLRRRGRGAQITQAVERLVEDLIQESMARGDFQNLRGAGKPLAKFRRDPNADPATHNLNRILMDSGYQPPWVSQQREIREAVEQLRARLLENRARLLENRARMGRTQQDRDRSQNQDKNQDQRQDQDQDQDQDKNQDQDRDQDRDQDQDKNQDQEKDQDRDRDRNQDQDQDQDQNQNQNQNQDRDRWEQLCAAEREQLDRINKMVDRYNLAAPALGLQMGP</sequence>
<organism evidence="3 4">
    <name type="scientific">Menidia menidia</name>
    <name type="common">Atlantic silverside</name>
    <dbReference type="NCBI Taxonomy" id="238744"/>
    <lineage>
        <taxon>Eukaryota</taxon>
        <taxon>Metazoa</taxon>
        <taxon>Chordata</taxon>
        <taxon>Craniata</taxon>
        <taxon>Vertebrata</taxon>
        <taxon>Euteleostomi</taxon>
        <taxon>Actinopterygii</taxon>
        <taxon>Neopterygii</taxon>
        <taxon>Teleostei</taxon>
        <taxon>Neoteleostei</taxon>
        <taxon>Acanthomorphata</taxon>
        <taxon>Ovalentaria</taxon>
        <taxon>Atherinomorphae</taxon>
        <taxon>Atheriniformes</taxon>
        <taxon>Atherinopsidae</taxon>
        <taxon>Menidiinae</taxon>
        <taxon>Menidia</taxon>
    </lineage>
</organism>
<dbReference type="AlphaFoldDB" id="A0A8S4AGN3"/>
<feature type="compositionally biased region" description="Basic and acidic residues" evidence="1">
    <location>
        <begin position="287"/>
        <end position="296"/>
    </location>
</feature>
<feature type="compositionally biased region" description="Basic and acidic residues" evidence="1">
    <location>
        <begin position="204"/>
        <end position="272"/>
    </location>
</feature>
<keyword evidence="4" id="KW-1185">Reference proteome</keyword>
<accession>A0A8S4AGN3</accession>
<protein>
    <submittedName>
        <fullName evidence="3">(Atlantic silverside) hypothetical protein</fullName>
    </submittedName>
</protein>
<evidence type="ECO:0000256" key="1">
    <source>
        <dbReference type="SAM" id="MobiDB-lite"/>
    </source>
</evidence>
<dbReference type="InterPro" id="IPR052573">
    <property type="entry name" value="DnaJ_C_subfamily_28"/>
</dbReference>
<dbReference type="Proteomes" id="UP000677803">
    <property type="component" value="Unassembled WGS sequence"/>
</dbReference>
<gene>
    <name evidence="3" type="ORF">MMEN_LOCUS2843</name>
</gene>
<dbReference type="OrthoDB" id="1922282at2759"/>
<dbReference type="InterPro" id="IPR018961">
    <property type="entry name" value="DnaJ_homolog_subfam-C_membr-28"/>
</dbReference>
<evidence type="ECO:0000313" key="4">
    <source>
        <dbReference type="Proteomes" id="UP000677803"/>
    </source>
</evidence>
<dbReference type="Pfam" id="PF09350">
    <property type="entry name" value="DJC28_CD"/>
    <property type="match status" value="1"/>
</dbReference>
<evidence type="ECO:0000259" key="2">
    <source>
        <dbReference type="Pfam" id="PF09350"/>
    </source>
</evidence>
<proteinExistence type="predicted"/>
<reference evidence="3" key="1">
    <citation type="submission" date="2021-05" db="EMBL/GenBank/DDBJ databases">
        <authorList>
            <person name="Tigano A."/>
        </authorList>
    </citation>
    <scope>NUCLEOTIDE SEQUENCE</scope>
</reference>
<feature type="compositionally biased region" description="Basic and acidic residues" evidence="1">
    <location>
        <begin position="66"/>
        <end position="76"/>
    </location>
</feature>
<comment type="caution">
    <text evidence="3">The sequence shown here is derived from an EMBL/GenBank/DDBJ whole genome shotgun (WGS) entry which is preliminary data.</text>
</comment>
<feature type="domain" description="DnaJ homologue subfamily C member 28 conserved" evidence="2">
    <location>
        <begin position="123"/>
        <end position="191"/>
    </location>
</feature>